<dbReference type="AlphaFoldDB" id="A0A314ZJQ7"/>
<organism evidence="1 2">
    <name type="scientific">Prunus yedoensis var. nudiflora</name>
    <dbReference type="NCBI Taxonomy" id="2094558"/>
    <lineage>
        <taxon>Eukaryota</taxon>
        <taxon>Viridiplantae</taxon>
        <taxon>Streptophyta</taxon>
        <taxon>Embryophyta</taxon>
        <taxon>Tracheophyta</taxon>
        <taxon>Spermatophyta</taxon>
        <taxon>Magnoliopsida</taxon>
        <taxon>eudicotyledons</taxon>
        <taxon>Gunneridae</taxon>
        <taxon>Pentapetalae</taxon>
        <taxon>rosids</taxon>
        <taxon>fabids</taxon>
        <taxon>Rosales</taxon>
        <taxon>Rosaceae</taxon>
        <taxon>Amygdaloideae</taxon>
        <taxon>Amygdaleae</taxon>
        <taxon>Prunus</taxon>
    </lineage>
</organism>
<proteinExistence type="predicted"/>
<gene>
    <name evidence="1" type="ORF">Pyn_31605</name>
</gene>
<dbReference type="EMBL" id="PJQY01001483">
    <property type="protein sequence ID" value="PQQ02246.1"/>
    <property type="molecule type" value="Genomic_DNA"/>
</dbReference>
<name>A0A314ZJQ7_PRUYE</name>
<dbReference type="Proteomes" id="UP000250321">
    <property type="component" value="Unassembled WGS sequence"/>
</dbReference>
<comment type="caution">
    <text evidence="1">The sequence shown here is derived from an EMBL/GenBank/DDBJ whole genome shotgun (WGS) entry which is preliminary data.</text>
</comment>
<evidence type="ECO:0000313" key="1">
    <source>
        <dbReference type="EMBL" id="PQQ02246.1"/>
    </source>
</evidence>
<protein>
    <submittedName>
        <fullName evidence="1">Uncharacterized protein</fullName>
    </submittedName>
</protein>
<sequence>MVSLLPVVVCSPASTRASEVGRETAQGTEWSKRLGLVRVEERMPFGTRGEWERIQCAPAVRHER</sequence>
<evidence type="ECO:0000313" key="2">
    <source>
        <dbReference type="Proteomes" id="UP000250321"/>
    </source>
</evidence>
<accession>A0A314ZJQ7</accession>
<keyword evidence="2" id="KW-1185">Reference proteome</keyword>
<reference evidence="1 2" key="1">
    <citation type="submission" date="2018-02" db="EMBL/GenBank/DDBJ databases">
        <title>Draft genome of wild Prunus yedoensis var. nudiflora.</title>
        <authorList>
            <person name="Baek S."/>
            <person name="Kim J.-H."/>
            <person name="Choi K."/>
            <person name="Kim G.-B."/>
            <person name="Cho A."/>
            <person name="Jang H."/>
            <person name="Shin C.-H."/>
            <person name="Yu H.-J."/>
            <person name="Mun J.-H."/>
        </authorList>
    </citation>
    <scope>NUCLEOTIDE SEQUENCE [LARGE SCALE GENOMIC DNA]</scope>
    <source>
        <strain evidence="2">cv. Jeju island</strain>
        <tissue evidence="1">Leaf</tissue>
    </source>
</reference>